<feature type="region of interest" description="Disordered" evidence="6">
    <location>
        <begin position="208"/>
        <end position="235"/>
    </location>
</feature>
<dbReference type="GO" id="GO:0000271">
    <property type="term" value="P:polysaccharide biosynthetic process"/>
    <property type="evidence" value="ECO:0007669"/>
    <property type="project" value="InterPro"/>
</dbReference>
<evidence type="ECO:0000256" key="4">
    <source>
        <dbReference type="ARBA" id="ARBA00022989"/>
    </source>
</evidence>
<comment type="caution">
    <text evidence="9">The sequence shown here is derived from an EMBL/GenBank/DDBJ whole genome shotgun (WGS) entry which is preliminary data.</text>
</comment>
<feature type="transmembrane region" description="Helical" evidence="7">
    <location>
        <begin position="39"/>
        <end position="59"/>
    </location>
</feature>
<keyword evidence="3 7" id="KW-0812">Transmembrane</keyword>
<feature type="transmembrane region" description="Helical" evidence="7">
    <location>
        <begin position="171"/>
        <end position="188"/>
    </location>
</feature>
<dbReference type="GO" id="GO:0005886">
    <property type="term" value="C:plasma membrane"/>
    <property type="evidence" value="ECO:0007669"/>
    <property type="project" value="TreeGrafter"/>
</dbReference>
<reference evidence="9" key="2">
    <citation type="submission" date="2021-04" db="EMBL/GenBank/DDBJ databases">
        <authorList>
            <person name="Gilroy R."/>
        </authorList>
    </citation>
    <scope>NUCLEOTIDE SEQUENCE</scope>
    <source>
        <strain evidence="9">4376</strain>
    </source>
</reference>
<evidence type="ECO:0000259" key="8">
    <source>
        <dbReference type="Pfam" id="PF04138"/>
    </source>
</evidence>
<evidence type="ECO:0000256" key="5">
    <source>
        <dbReference type="ARBA" id="ARBA00023136"/>
    </source>
</evidence>
<evidence type="ECO:0000256" key="7">
    <source>
        <dbReference type="SAM" id="Phobius"/>
    </source>
</evidence>
<feature type="region of interest" description="Disordered" evidence="6">
    <location>
        <begin position="1"/>
        <end position="29"/>
    </location>
</feature>
<dbReference type="Proteomes" id="UP000824189">
    <property type="component" value="Unassembled WGS sequence"/>
</dbReference>
<feature type="transmembrane region" description="Helical" evidence="7">
    <location>
        <begin position="88"/>
        <end position="107"/>
    </location>
</feature>
<accession>A0A9D1UPI7</accession>
<organism evidence="9 10">
    <name type="scientific">Candidatus Corynebacterium gallistercoris</name>
    <dbReference type="NCBI Taxonomy" id="2838530"/>
    <lineage>
        <taxon>Bacteria</taxon>
        <taxon>Bacillati</taxon>
        <taxon>Actinomycetota</taxon>
        <taxon>Actinomycetes</taxon>
        <taxon>Mycobacteriales</taxon>
        <taxon>Corynebacteriaceae</taxon>
        <taxon>Corynebacterium</taxon>
    </lineage>
</organism>
<reference evidence="9" key="1">
    <citation type="journal article" date="2021" name="PeerJ">
        <title>Extensive microbial diversity within the chicken gut microbiome revealed by metagenomics and culture.</title>
        <authorList>
            <person name="Gilroy R."/>
            <person name="Ravi A."/>
            <person name="Getino M."/>
            <person name="Pursley I."/>
            <person name="Horton D.L."/>
            <person name="Alikhan N.F."/>
            <person name="Baker D."/>
            <person name="Gharbi K."/>
            <person name="Hall N."/>
            <person name="Watson M."/>
            <person name="Adriaenssens E.M."/>
            <person name="Foster-Nyarko E."/>
            <person name="Jarju S."/>
            <person name="Secka A."/>
            <person name="Antonio M."/>
            <person name="Oren A."/>
            <person name="Chaudhuri R.R."/>
            <person name="La Ragione R."/>
            <person name="Hildebrand F."/>
            <person name="Pallen M.J."/>
        </authorList>
    </citation>
    <scope>NUCLEOTIDE SEQUENCE</scope>
    <source>
        <strain evidence="9">4376</strain>
    </source>
</reference>
<feature type="transmembrane region" description="Helical" evidence="7">
    <location>
        <begin position="128"/>
        <end position="147"/>
    </location>
</feature>
<evidence type="ECO:0000313" key="10">
    <source>
        <dbReference type="Proteomes" id="UP000824189"/>
    </source>
</evidence>
<comment type="similarity">
    <text evidence="2">Belongs to the GtrA family.</text>
</comment>
<gene>
    <name evidence="9" type="ORF">H9867_02990</name>
</gene>
<evidence type="ECO:0000256" key="6">
    <source>
        <dbReference type="SAM" id="MobiDB-lite"/>
    </source>
</evidence>
<feature type="compositionally biased region" description="Basic and acidic residues" evidence="6">
    <location>
        <begin position="226"/>
        <end position="235"/>
    </location>
</feature>
<evidence type="ECO:0000256" key="1">
    <source>
        <dbReference type="ARBA" id="ARBA00004141"/>
    </source>
</evidence>
<evidence type="ECO:0000256" key="3">
    <source>
        <dbReference type="ARBA" id="ARBA00022692"/>
    </source>
</evidence>
<dbReference type="InterPro" id="IPR007267">
    <property type="entry name" value="GtrA_DPMS_TM"/>
</dbReference>
<dbReference type="PANTHER" id="PTHR38459:SF1">
    <property type="entry name" value="PROPHAGE BACTOPRENOL-LINKED GLUCOSE TRANSLOCASE HOMOLOG"/>
    <property type="match status" value="1"/>
</dbReference>
<evidence type="ECO:0000313" key="9">
    <source>
        <dbReference type="EMBL" id="HIW95444.1"/>
    </source>
</evidence>
<proteinExistence type="inferred from homology"/>
<keyword evidence="4 7" id="KW-1133">Transmembrane helix</keyword>
<feature type="domain" description="GtrA/DPMS transmembrane" evidence="8">
    <location>
        <begin position="41"/>
        <end position="194"/>
    </location>
</feature>
<protein>
    <submittedName>
        <fullName evidence="9">GtrA family protein</fullName>
    </submittedName>
</protein>
<dbReference type="AlphaFoldDB" id="A0A9D1UPI7"/>
<evidence type="ECO:0000256" key="2">
    <source>
        <dbReference type="ARBA" id="ARBA00009399"/>
    </source>
</evidence>
<sequence>MPVTPASPDQPVPAQAQQEAAQKEPARRSFSKRRLARQFLRFGIVGASGFLVNQGVFILSKKTLEWGWDHTALDVFMNIAGTQFNVRWFHVFQVLAFIVANIWNFALNRYWTFSGAPKRAWWKQLPQFMAVGVFGLLISLAVATALLNPDSPIALSTEVFDGSTGLRTPEYWGNFIGVMFAIPANFIFNKLWTFRSLPAEKTKSVREIPARAAGVDPDPAALGDAETTKEHKPEA</sequence>
<dbReference type="Pfam" id="PF04138">
    <property type="entry name" value="GtrA_DPMS_TM"/>
    <property type="match status" value="1"/>
</dbReference>
<dbReference type="InterPro" id="IPR051401">
    <property type="entry name" value="GtrA_CellWall_Glycosyl"/>
</dbReference>
<comment type="subcellular location">
    <subcellularLocation>
        <location evidence="1">Membrane</location>
        <topology evidence="1">Multi-pass membrane protein</topology>
    </subcellularLocation>
</comment>
<keyword evidence="5 7" id="KW-0472">Membrane</keyword>
<name>A0A9D1UPI7_9CORY</name>
<dbReference type="EMBL" id="DXFZ01000036">
    <property type="protein sequence ID" value="HIW95444.1"/>
    <property type="molecule type" value="Genomic_DNA"/>
</dbReference>
<feature type="compositionally biased region" description="Low complexity" evidence="6">
    <location>
        <begin position="1"/>
        <end position="20"/>
    </location>
</feature>
<dbReference type="PANTHER" id="PTHR38459">
    <property type="entry name" value="PROPHAGE BACTOPRENOL-LINKED GLUCOSE TRANSLOCASE HOMOLOG"/>
    <property type="match status" value="1"/>
</dbReference>